<sequence>MRSGRATKFWLEPEIELARNHKYSRKQLKPIESLVEVRYNELVSAWEQHFSSGSN</sequence>
<dbReference type="InterPro" id="IPR025427">
    <property type="entry name" value="DUF4160"/>
</dbReference>
<evidence type="ECO:0008006" key="3">
    <source>
        <dbReference type="Google" id="ProtNLM"/>
    </source>
</evidence>
<reference evidence="1 2" key="1">
    <citation type="journal article" date="2020" name="Microorganisms">
        <title>Osmotic Adaptation and Compatible Solute Biosynthesis of Phototrophic Bacteria as Revealed from Genome Analyses.</title>
        <authorList>
            <person name="Imhoff J.F."/>
            <person name="Rahn T."/>
            <person name="Kunzel S."/>
            <person name="Keller A."/>
            <person name="Neulinger S.C."/>
        </authorList>
    </citation>
    <scope>NUCLEOTIDE SEQUENCE [LARGE SCALE GENOMIC DNA]</scope>
    <source>
        <strain evidence="1 2">DSM 21303</strain>
    </source>
</reference>
<organism evidence="1 2">
    <name type="scientific">Thiocapsa imhoffii</name>
    <dbReference type="NCBI Taxonomy" id="382777"/>
    <lineage>
        <taxon>Bacteria</taxon>
        <taxon>Pseudomonadati</taxon>
        <taxon>Pseudomonadota</taxon>
        <taxon>Gammaproteobacteria</taxon>
        <taxon>Chromatiales</taxon>
        <taxon>Chromatiaceae</taxon>
        <taxon>Thiocapsa</taxon>
    </lineage>
</organism>
<accession>A0A9X0WLT9</accession>
<evidence type="ECO:0000313" key="2">
    <source>
        <dbReference type="Proteomes" id="UP001138802"/>
    </source>
</evidence>
<evidence type="ECO:0000313" key="1">
    <source>
        <dbReference type="EMBL" id="MBK1646871.1"/>
    </source>
</evidence>
<name>A0A9X0WLT9_9GAMM</name>
<dbReference type="EMBL" id="NRSD01000044">
    <property type="protein sequence ID" value="MBK1646871.1"/>
    <property type="molecule type" value="Genomic_DNA"/>
</dbReference>
<keyword evidence="2" id="KW-1185">Reference proteome</keyword>
<comment type="caution">
    <text evidence="1">The sequence shown here is derived from an EMBL/GenBank/DDBJ whole genome shotgun (WGS) entry which is preliminary data.</text>
</comment>
<protein>
    <recommendedName>
        <fullName evidence="3">DUF4160 domain-containing protein</fullName>
    </recommendedName>
</protein>
<gene>
    <name evidence="1" type="ORF">CKO25_20020</name>
</gene>
<dbReference type="AlphaFoldDB" id="A0A9X0WLT9"/>
<dbReference type="Proteomes" id="UP001138802">
    <property type="component" value="Unassembled WGS sequence"/>
</dbReference>
<dbReference type="Pfam" id="PF13711">
    <property type="entry name" value="DUF4160"/>
    <property type="match status" value="1"/>
</dbReference>
<proteinExistence type="predicted"/>